<dbReference type="OrthoDB" id="366230at2759"/>
<dbReference type="PROSITE" id="PS50294">
    <property type="entry name" value="WD_REPEATS_REGION"/>
    <property type="match status" value="1"/>
</dbReference>
<dbReference type="InterPro" id="IPR050687">
    <property type="entry name" value="Dynein_IC"/>
</dbReference>
<dbReference type="PROSITE" id="PS50102">
    <property type="entry name" value="RRM"/>
    <property type="match status" value="2"/>
</dbReference>
<comment type="subcellular location">
    <subcellularLocation>
        <location evidence="1">Cytoplasm</location>
    </subcellularLocation>
</comment>
<protein>
    <submittedName>
        <fullName evidence="9">Cytoplasmic dynein 1 intermediate chain 2</fullName>
    </submittedName>
</protein>
<keyword evidence="4" id="KW-0677">Repeat</keyword>
<evidence type="ECO:0000256" key="5">
    <source>
        <dbReference type="PROSITE-ProRule" id="PRU00176"/>
    </source>
</evidence>
<reference evidence="9" key="1">
    <citation type="submission" date="2014-12" db="EMBL/GenBank/DDBJ databases">
        <title>Genome Sequence of Valsa Canker Pathogens Uncovers a Specific Adaption of Colonization on Woody Bark.</title>
        <authorList>
            <person name="Yin Z."/>
            <person name="Liu H."/>
            <person name="Gao X."/>
            <person name="Li Z."/>
            <person name="Song N."/>
            <person name="Ke X."/>
            <person name="Dai Q."/>
            <person name="Wu Y."/>
            <person name="Sun Y."/>
            <person name="Xu J.-R."/>
            <person name="Kang Z.K."/>
            <person name="Wang L."/>
            <person name="Huang L."/>
        </authorList>
    </citation>
    <scope>NUCLEOTIDE SEQUENCE [LARGE SCALE GENOMIC DNA]</scope>
    <source>
        <strain evidence="9">03-8</strain>
    </source>
</reference>
<dbReference type="SMART" id="SM00320">
    <property type="entry name" value="WD40"/>
    <property type="match status" value="6"/>
</dbReference>
<keyword evidence="10" id="KW-1185">Reference proteome</keyword>
<name>A0A194VTV2_CYTMA</name>
<feature type="domain" description="RRM" evidence="8">
    <location>
        <begin position="889"/>
        <end position="967"/>
    </location>
</feature>
<dbReference type="GO" id="GO:0005737">
    <property type="term" value="C:cytoplasm"/>
    <property type="evidence" value="ECO:0007669"/>
    <property type="project" value="UniProtKB-SubCell"/>
</dbReference>
<dbReference type="SMR" id="A0A194VTV2"/>
<dbReference type="SMART" id="SM00360">
    <property type="entry name" value="RRM"/>
    <property type="match status" value="2"/>
</dbReference>
<keyword evidence="5" id="KW-0694">RNA-binding</keyword>
<dbReference type="Gene3D" id="2.130.10.10">
    <property type="entry name" value="YVTN repeat-like/Quinoprotein amine dehydrogenase"/>
    <property type="match status" value="2"/>
</dbReference>
<dbReference type="InterPro" id="IPR036322">
    <property type="entry name" value="WD40_repeat_dom_sf"/>
</dbReference>
<dbReference type="SUPFAM" id="SSF50978">
    <property type="entry name" value="WD40 repeat-like"/>
    <property type="match status" value="1"/>
</dbReference>
<proteinExistence type="predicted"/>
<keyword evidence="2" id="KW-0963">Cytoplasm</keyword>
<dbReference type="InterPro" id="IPR035979">
    <property type="entry name" value="RBD_domain_sf"/>
</dbReference>
<evidence type="ECO:0000313" key="10">
    <source>
        <dbReference type="Proteomes" id="UP000078559"/>
    </source>
</evidence>
<dbReference type="InterPro" id="IPR015943">
    <property type="entry name" value="WD40/YVTN_repeat-like_dom_sf"/>
</dbReference>
<feature type="region of interest" description="Disordered" evidence="7">
    <location>
        <begin position="24"/>
        <end position="111"/>
    </location>
</feature>
<evidence type="ECO:0000256" key="2">
    <source>
        <dbReference type="ARBA" id="ARBA00022490"/>
    </source>
</evidence>
<gene>
    <name evidence="9" type="ORF">VM1G_02773</name>
</gene>
<dbReference type="Proteomes" id="UP000078559">
    <property type="component" value="Chromosome 3"/>
</dbReference>
<evidence type="ECO:0000256" key="3">
    <source>
        <dbReference type="ARBA" id="ARBA00022574"/>
    </source>
</evidence>
<keyword evidence="3 6" id="KW-0853">WD repeat</keyword>
<accession>A0A194VTV2</accession>
<dbReference type="GO" id="GO:0045504">
    <property type="term" value="F:dynein heavy chain binding"/>
    <property type="evidence" value="ECO:0007669"/>
    <property type="project" value="TreeGrafter"/>
</dbReference>
<evidence type="ECO:0000259" key="8">
    <source>
        <dbReference type="PROSITE" id="PS50102"/>
    </source>
</evidence>
<sequence length="973" mass="106890">MQQRRDEILAKKAKLAELKRQRELRANQAGAGRASFSGSDLASPVPARADNRREIESLINSLVGESRPGSATTGGFASPAHRGSRPNSVLSAGETSNGAISEFTSPPGGEVPMQTVYSQPQTLTTVPLATVYECPPSPVKEIFSYSKGVQTSEDWFPAATRPRALSGESLPEDATSTPNKRMSRRERDKEEELRQKLRKEIEEELQAAKDLTAEGDVKNATLPTSSFATRTLTNDELNAIVSSDEFFDFFDRSTKVIEKALDQYDVLTDYTLGAQDLEDEDEQGNFGGKGRRKVKEIRQFYDERWSKKRMVSSIDFSPKFQELVLASYTKNPSAPHEPDGIVQVWNMNLHDRPEFVFHAQSDILTAKFSPFHPNLIVGGAYSGQVLLWDTRARSAPVQKTPLTGYGHTHPVYAIDIVGTQNANNIISCSTDGTVCGWTVDMLAQPQETLNLAAPPPNKTDYISPLSLSFPQADPTFFLVGTEEGTIFPCHRYDRAGAKAGVDPRISYKGHTGPVMSVDFHPARGPVDLGDLVLSSSLDWSVKLWKVRAPATTSSIGGVGAVGEGAVPHLMEFVREDVVYDAAWSPVKPGVFSLVDGAGWVELWDITVETEEPVARISPSPRKDSRAMLSKSLNKVKWEQQEGKRLAAGGIDGALTVFEVGPDLGGKENLKNEEWTNVKKLVNRVEALHLKPLRRIFRSPSASSTLTYLKIFQFRIASSAKMNPIRRAALRAAVSASRVPATKAQVLGFATRISVPQVSRVVFPAAVRCFSQTIRVAEEAGTSNAQTSETSVGSDQEPGFGLFVRNMVFEANEDHLREAYEKYGEITKAVVARDARGLSRGYGFVWFTSEEAMEKAVAGTNASFWHGRRIQVSPRTAKISKSQNSIGPTRSLYIGNIPYETTDAELNRIFRELGNVTDVRVAVDRTTGWPRGFAHADFTDVESCQEAMSKLRGTTIGGRELRLDFATEVSKGRN</sequence>
<evidence type="ECO:0000256" key="1">
    <source>
        <dbReference type="ARBA" id="ARBA00004496"/>
    </source>
</evidence>
<dbReference type="GO" id="GO:0010970">
    <property type="term" value="P:transport along microtubule"/>
    <property type="evidence" value="ECO:0007669"/>
    <property type="project" value="TreeGrafter"/>
</dbReference>
<feature type="region of interest" description="Disordered" evidence="7">
    <location>
        <begin position="161"/>
        <end position="193"/>
    </location>
</feature>
<dbReference type="GO" id="GO:0005868">
    <property type="term" value="C:cytoplasmic dynein complex"/>
    <property type="evidence" value="ECO:0007669"/>
    <property type="project" value="TreeGrafter"/>
</dbReference>
<dbReference type="PANTHER" id="PTHR12442:SF22">
    <property type="entry name" value="CYTOPLASMIC DYNEIN 1 INTERMEDIATE CHAIN-RELATED"/>
    <property type="match status" value="1"/>
</dbReference>
<dbReference type="InterPro" id="IPR012677">
    <property type="entry name" value="Nucleotide-bd_a/b_plait_sf"/>
</dbReference>
<evidence type="ECO:0000313" key="9">
    <source>
        <dbReference type="EMBL" id="KUI67422.1"/>
    </source>
</evidence>
<dbReference type="FunFam" id="2.130.10.10:FF:000414">
    <property type="entry name" value="Cytoplasmic dynein intermediate chain"/>
    <property type="match status" value="1"/>
</dbReference>
<dbReference type="SUPFAM" id="SSF54928">
    <property type="entry name" value="RNA-binding domain, RBD"/>
    <property type="match status" value="1"/>
</dbReference>
<evidence type="ECO:0000256" key="4">
    <source>
        <dbReference type="ARBA" id="ARBA00022737"/>
    </source>
</evidence>
<evidence type="ECO:0000256" key="6">
    <source>
        <dbReference type="PROSITE-ProRule" id="PRU00221"/>
    </source>
</evidence>
<dbReference type="InterPro" id="IPR001680">
    <property type="entry name" value="WD40_rpt"/>
</dbReference>
<dbReference type="Pfam" id="PF00400">
    <property type="entry name" value="WD40"/>
    <property type="match status" value="2"/>
</dbReference>
<dbReference type="PROSITE" id="PS50082">
    <property type="entry name" value="WD_REPEATS_2"/>
    <property type="match status" value="1"/>
</dbReference>
<dbReference type="EMBL" id="CM003100">
    <property type="protein sequence ID" value="KUI67422.1"/>
    <property type="molecule type" value="Genomic_DNA"/>
</dbReference>
<evidence type="ECO:0000256" key="7">
    <source>
        <dbReference type="SAM" id="MobiDB-lite"/>
    </source>
</evidence>
<dbReference type="Gene3D" id="3.30.70.330">
    <property type="match status" value="2"/>
</dbReference>
<dbReference type="GO" id="GO:0003723">
    <property type="term" value="F:RNA binding"/>
    <property type="evidence" value="ECO:0007669"/>
    <property type="project" value="UniProtKB-UniRule"/>
</dbReference>
<dbReference type="Pfam" id="PF00076">
    <property type="entry name" value="RRM_1"/>
    <property type="match status" value="2"/>
</dbReference>
<feature type="compositionally biased region" description="Polar residues" evidence="7">
    <location>
        <begin position="85"/>
        <end position="104"/>
    </location>
</feature>
<dbReference type="PANTHER" id="PTHR12442">
    <property type="entry name" value="DYNEIN INTERMEDIATE CHAIN"/>
    <property type="match status" value="1"/>
</dbReference>
<feature type="repeat" description="WD" evidence="6">
    <location>
        <begin position="507"/>
        <end position="554"/>
    </location>
</feature>
<dbReference type="GO" id="GO:0045503">
    <property type="term" value="F:dynein light chain binding"/>
    <property type="evidence" value="ECO:0007669"/>
    <property type="project" value="TreeGrafter"/>
</dbReference>
<organism evidence="9 10">
    <name type="scientific">Cytospora mali</name>
    <name type="common">Apple Valsa canker fungus</name>
    <name type="synonym">Valsa mali</name>
    <dbReference type="NCBI Taxonomy" id="578113"/>
    <lineage>
        <taxon>Eukaryota</taxon>
        <taxon>Fungi</taxon>
        <taxon>Dikarya</taxon>
        <taxon>Ascomycota</taxon>
        <taxon>Pezizomycotina</taxon>
        <taxon>Sordariomycetes</taxon>
        <taxon>Sordariomycetidae</taxon>
        <taxon>Diaporthales</taxon>
        <taxon>Cytosporaceae</taxon>
        <taxon>Cytospora</taxon>
    </lineage>
</organism>
<dbReference type="AlphaFoldDB" id="A0A194VTV2"/>
<dbReference type="InterPro" id="IPR000504">
    <property type="entry name" value="RRM_dom"/>
</dbReference>
<feature type="domain" description="RRM" evidence="8">
    <location>
        <begin position="799"/>
        <end position="876"/>
    </location>
</feature>